<dbReference type="EMBL" id="LAYJ01000112">
    <property type="protein sequence ID" value="KKI50023.1"/>
    <property type="molecule type" value="Genomic_DNA"/>
</dbReference>
<dbReference type="Pfam" id="PF09685">
    <property type="entry name" value="MamF_MmsF"/>
    <property type="match status" value="1"/>
</dbReference>
<protein>
    <recommendedName>
        <fullName evidence="8">DUF4870 domain-containing protein</fullName>
    </recommendedName>
</protein>
<gene>
    <name evidence="6" type="ORF">CHK_2086</name>
</gene>
<feature type="transmembrane region" description="Helical" evidence="5">
    <location>
        <begin position="43"/>
        <end position="60"/>
    </location>
</feature>
<evidence type="ECO:0008006" key="8">
    <source>
        <dbReference type="Google" id="ProtNLM"/>
    </source>
</evidence>
<keyword evidence="7" id="KW-1185">Reference proteome</keyword>
<comment type="subcellular location">
    <subcellularLocation>
        <location evidence="1">Membrane</location>
        <topology evidence="1">Multi-pass membrane protein</topology>
    </subcellularLocation>
</comment>
<evidence type="ECO:0000256" key="2">
    <source>
        <dbReference type="ARBA" id="ARBA00022692"/>
    </source>
</evidence>
<dbReference type="Proteomes" id="UP000034076">
    <property type="component" value="Unassembled WGS sequence"/>
</dbReference>
<accession>A0A0M2NCS0</accession>
<keyword evidence="4 5" id="KW-0472">Membrane</keyword>
<evidence type="ECO:0000313" key="7">
    <source>
        <dbReference type="Proteomes" id="UP000034076"/>
    </source>
</evidence>
<organism evidence="6 7">
    <name type="scientific">Christensenella hongkongensis</name>
    <dbReference type="NCBI Taxonomy" id="270498"/>
    <lineage>
        <taxon>Bacteria</taxon>
        <taxon>Bacillati</taxon>
        <taxon>Bacillota</taxon>
        <taxon>Clostridia</taxon>
        <taxon>Christensenellales</taxon>
        <taxon>Christensenellaceae</taxon>
        <taxon>Christensenella</taxon>
    </lineage>
</organism>
<comment type="caution">
    <text evidence="6">The sequence shown here is derived from an EMBL/GenBank/DDBJ whole genome shotgun (WGS) entry which is preliminary data.</text>
</comment>
<dbReference type="PANTHER" id="PTHR36460">
    <property type="entry name" value="UPF0132 DOMAIN PROTEIN (AFU_ORTHOLOGUE AFUA_3G10255)"/>
    <property type="match status" value="1"/>
</dbReference>
<evidence type="ECO:0000256" key="3">
    <source>
        <dbReference type="ARBA" id="ARBA00022989"/>
    </source>
</evidence>
<dbReference type="PANTHER" id="PTHR36460:SF1">
    <property type="entry name" value="UPF0132 DOMAIN PROTEIN (AFU_ORTHOLOGUE AFUA_3G10255)"/>
    <property type="match status" value="1"/>
</dbReference>
<evidence type="ECO:0000256" key="4">
    <source>
        <dbReference type="ARBA" id="ARBA00023136"/>
    </source>
</evidence>
<name>A0A0M2NCS0_9FIRM</name>
<evidence type="ECO:0000256" key="1">
    <source>
        <dbReference type="ARBA" id="ARBA00004141"/>
    </source>
</evidence>
<keyword evidence="3 5" id="KW-1133">Transmembrane helix</keyword>
<dbReference type="AlphaFoldDB" id="A0A0M2NCS0"/>
<feature type="transmembrane region" description="Helical" evidence="5">
    <location>
        <begin position="101"/>
        <end position="131"/>
    </location>
</feature>
<dbReference type="STRING" id="270498.CHK_2086"/>
<feature type="transmembrane region" description="Helical" evidence="5">
    <location>
        <begin position="20"/>
        <end position="37"/>
    </location>
</feature>
<dbReference type="GO" id="GO:0016020">
    <property type="term" value="C:membrane"/>
    <property type="evidence" value="ECO:0007669"/>
    <property type="project" value="UniProtKB-SubCell"/>
</dbReference>
<dbReference type="InterPro" id="IPR019109">
    <property type="entry name" value="MamF_MmsF"/>
</dbReference>
<proteinExistence type="predicted"/>
<reference evidence="6 7" key="1">
    <citation type="submission" date="2015-04" db="EMBL/GenBank/DDBJ databases">
        <title>Draft genome sequence of bacteremic isolate Catabacter hongkongensis type strain HKU16T.</title>
        <authorList>
            <person name="Lau S.K."/>
            <person name="Teng J.L."/>
            <person name="Huang Y."/>
            <person name="Curreem S.O."/>
            <person name="Tsui S.K."/>
            <person name="Woo P.C."/>
        </authorList>
    </citation>
    <scope>NUCLEOTIDE SEQUENCE [LARGE SCALE GENOMIC DNA]</scope>
    <source>
        <strain evidence="6 7">HKU16</strain>
    </source>
</reference>
<keyword evidence="2 5" id="KW-0812">Transmembrane</keyword>
<evidence type="ECO:0000256" key="5">
    <source>
        <dbReference type="SAM" id="Phobius"/>
    </source>
</evidence>
<sequence>MKRGQNMKTESHKSSTGMDANVFAMLVYVITIILGWIPYLYYAAWVFPLVVILVIEKDSVFVKRHAAQAMALYIVVAIIHIIFDIISAAIVFSLYSNPFGLFGAAGGAMAVSVISGIIGILLTLAAVFGAVKAYQYEDYTIPLIGGLGEKLAAKLGK</sequence>
<evidence type="ECO:0000313" key="6">
    <source>
        <dbReference type="EMBL" id="KKI50023.1"/>
    </source>
</evidence>
<feature type="transmembrane region" description="Helical" evidence="5">
    <location>
        <begin position="72"/>
        <end position="95"/>
    </location>
</feature>